<dbReference type="Gene3D" id="1.10.150.130">
    <property type="match status" value="1"/>
</dbReference>
<evidence type="ECO:0000256" key="1">
    <source>
        <dbReference type="ARBA" id="ARBA00008857"/>
    </source>
</evidence>
<dbReference type="Gene3D" id="1.10.443.10">
    <property type="entry name" value="Intergrase catalytic core"/>
    <property type="match status" value="1"/>
</dbReference>
<dbReference type="EMBL" id="CP015267">
    <property type="protein sequence ID" value="ASL16283.1"/>
    <property type="molecule type" value="Genomic_DNA"/>
</dbReference>
<protein>
    <submittedName>
        <fullName evidence="8">Phage integrase family protein</fullName>
    </submittedName>
    <submittedName>
        <fullName evidence="9">Site-specific integrase</fullName>
    </submittedName>
</protein>
<dbReference type="GO" id="GO:0015074">
    <property type="term" value="P:DNA integration"/>
    <property type="evidence" value="ECO:0007669"/>
    <property type="project" value="UniProtKB-KW"/>
</dbReference>
<dbReference type="Proteomes" id="UP001529272">
    <property type="component" value="Unassembled WGS sequence"/>
</dbReference>
<keyword evidence="4" id="KW-0233">DNA recombination</keyword>
<dbReference type="InterPro" id="IPR011010">
    <property type="entry name" value="DNA_brk_join_enz"/>
</dbReference>
<dbReference type="Proteomes" id="UP000198286">
    <property type="component" value="Chromosome"/>
</dbReference>
<accession>A0A7U5MMI8</accession>
<keyword evidence="11" id="KW-1185">Reference proteome</keyword>
<feature type="domain" description="Tyr recombinase" evidence="6">
    <location>
        <begin position="179"/>
        <end position="365"/>
    </location>
</feature>
<dbReference type="InterPro" id="IPR010998">
    <property type="entry name" value="Integrase_recombinase_N"/>
</dbReference>
<evidence type="ECO:0000313" key="11">
    <source>
        <dbReference type="Proteomes" id="UP001529272"/>
    </source>
</evidence>
<evidence type="ECO:0000256" key="3">
    <source>
        <dbReference type="ARBA" id="ARBA00023125"/>
    </source>
</evidence>
<reference evidence="9 11" key="3">
    <citation type="submission" date="2023-06" db="EMBL/GenBank/DDBJ databases">
        <title>Itaconate inhibition of nontuberculous mycobacteria.</title>
        <authorList>
            <person name="Breen P."/>
            <person name="Zimbric M."/>
            <person name="Caverly L."/>
        </authorList>
    </citation>
    <scope>NUCLEOTIDE SEQUENCE [LARGE SCALE GENOMIC DNA]</scope>
    <source>
        <strain evidence="9 11">FLAC1071</strain>
    </source>
</reference>
<evidence type="ECO:0000256" key="2">
    <source>
        <dbReference type="ARBA" id="ARBA00022908"/>
    </source>
</evidence>
<reference evidence="11" key="2">
    <citation type="submission" date="2023-06" db="EMBL/GenBank/DDBJ databases">
        <title>Itaconate inhibition of nontuberculous mycobacteria.</title>
        <authorList>
            <person name="Spilker T."/>
        </authorList>
    </citation>
    <scope>NUCLEOTIDE SEQUENCE [LARGE SCALE GENOMIC DNA]</scope>
    <source>
        <strain evidence="11">FLAC1071</strain>
    </source>
</reference>
<dbReference type="Pfam" id="PF26003">
    <property type="entry name" value="Integrase_N_phage"/>
    <property type="match status" value="1"/>
</dbReference>
<evidence type="ECO:0000259" key="7">
    <source>
        <dbReference type="PROSITE" id="PS51900"/>
    </source>
</evidence>
<dbReference type="Pfam" id="PF14659">
    <property type="entry name" value="Phage_int_SAM_3"/>
    <property type="match status" value="1"/>
</dbReference>
<dbReference type="Pfam" id="PF00589">
    <property type="entry name" value="Phage_integrase"/>
    <property type="match status" value="1"/>
</dbReference>
<evidence type="ECO:0000313" key="9">
    <source>
        <dbReference type="EMBL" id="MDM3929579.1"/>
    </source>
</evidence>
<evidence type="ECO:0000256" key="4">
    <source>
        <dbReference type="ARBA" id="ARBA00023172"/>
    </source>
</evidence>
<dbReference type="RefSeq" id="WP_089152009.1">
    <property type="nucleotide sequence ID" value="NZ_CP015267.1"/>
</dbReference>
<dbReference type="PANTHER" id="PTHR30629">
    <property type="entry name" value="PROPHAGE INTEGRASE"/>
    <property type="match status" value="1"/>
</dbReference>
<evidence type="ECO:0000313" key="8">
    <source>
        <dbReference type="EMBL" id="ASL16283.1"/>
    </source>
</evidence>
<reference evidence="8 10" key="1">
    <citation type="journal article" date="2017" name="Lancet Infect. Dis.">
        <title>Global outbreak of severe Mycobacterium chimaera disease after cardiac surgery: a molecular epidemiological study.</title>
        <authorList>
            <person name="van Ingen J."/>
            <person name="Kohl T."/>
            <person name="Kranzer K."/>
            <person name="Hasse B."/>
            <person name="Keller P."/>
            <person name="Szafranska A."/>
            <person name="Hillemann D."/>
            <person name="Chand M."/>
            <person name="Schreiber P."/>
            <person name="Sommerstein R."/>
            <person name="Berger C."/>
            <person name="Genoni M."/>
            <person name="Ruegg C."/>
            <person name="Troillet N."/>
            <person name="Widmer A.F."/>
            <person name="Becker S.L."/>
            <person name="Herrmann M."/>
            <person name="Eckmanns T."/>
            <person name="Haller S."/>
            <person name="Hoeller C."/>
            <person name="Debast S.B."/>
            <person name="Wolfhagen M.J."/>
            <person name="Hopman J."/>
            <person name="Kluytmans J."/>
            <person name="Langelaar M."/>
            <person name="Notermans D.W."/>
            <person name="ten Oever J."/>
            <person name="van den Barselaar P."/>
            <person name="Vonk A.B.A."/>
            <person name="Vos M.C."/>
            <person name="Ahmed N."/>
            <person name="Brown T."/>
            <person name="Crook D."/>
            <person name="Lamagni T."/>
            <person name="Phin N."/>
            <person name="Smith E.G."/>
            <person name="Zambon M."/>
            <person name="Serr A."/>
            <person name="Goetting T."/>
            <person name="Ebner W."/>
            <person name="Thuermer A."/>
            <person name="Utpatel C."/>
            <person name="Sproer C."/>
            <person name="Bunk B."/>
            <person name="Nubel U."/>
            <person name="Bloemberg G."/>
            <person name="Bottger E."/>
            <person name="Niemann S."/>
            <person name="Wagner D."/>
            <person name="Sax H."/>
        </authorList>
    </citation>
    <scope>NUCLEOTIDE SEQUENCE [LARGE SCALE GENOMIC DNA]</scope>
    <source>
        <strain evidence="8 10">ZUERICH-2</strain>
    </source>
</reference>
<dbReference type="SUPFAM" id="SSF56349">
    <property type="entry name" value="DNA breaking-rejoining enzymes"/>
    <property type="match status" value="1"/>
</dbReference>
<keyword evidence="3 5" id="KW-0238">DNA-binding</keyword>
<evidence type="ECO:0000313" key="10">
    <source>
        <dbReference type="Proteomes" id="UP000198286"/>
    </source>
</evidence>
<dbReference type="GO" id="GO:0003677">
    <property type="term" value="F:DNA binding"/>
    <property type="evidence" value="ECO:0007669"/>
    <property type="project" value="UniProtKB-UniRule"/>
</dbReference>
<dbReference type="InterPro" id="IPR013762">
    <property type="entry name" value="Integrase-like_cat_sf"/>
</dbReference>
<gene>
    <name evidence="8" type="ORF">MYCOZU2_03910</name>
    <name evidence="9" type="ORF">QRB35_26740</name>
</gene>
<dbReference type="InterPro" id="IPR044068">
    <property type="entry name" value="CB"/>
</dbReference>
<organism evidence="8 10">
    <name type="scientific">Mycobacterium intracellulare subsp. chimaera</name>
    <dbReference type="NCBI Taxonomy" id="222805"/>
    <lineage>
        <taxon>Bacteria</taxon>
        <taxon>Bacillati</taxon>
        <taxon>Actinomycetota</taxon>
        <taxon>Actinomycetes</taxon>
        <taxon>Mycobacteriales</taxon>
        <taxon>Mycobacteriaceae</taxon>
        <taxon>Mycobacterium</taxon>
        <taxon>Mycobacterium avium complex (MAC)</taxon>
    </lineage>
</organism>
<dbReference type="InterPro" id="IPR004107">
    <property type="entry name" value="Integrase_SAM-like_N"/>
</dbReference>
<dbReference type="InterPro" id="IPR058717">
    <property type="entry name" value="Phage_L5_Integrase_N"/>
</dbReference>
<comment type="similarity">
    <text evidence="1">Belongs to the 'phage' integrase family.</text>
</comment>
<dbReference type="PROSITE" id="PS51900">
    <property type="entry name" value="CB"/>
    <property type="match status" value="1"/>
</dbReference>
<name>A0A7U5MMI8_MYCIT</name>
<dbReference type="GO" id="GO:0006310">
    <property type="term" value="P:DNA recombination"/>
    <property type="evidence" value="ECO:0007669"/>
    <property type="project" value="UniProtKB-KW"/>
</dbReference>
<dbReference type="InterPro" id="IPR002104">
    <property type="entry name" value="Integrase_catalytic"/>
</dbReference>
<dbReference type="EMBL" id="JASZZX010000041">
    <property type="protein sequence ID" value="MDM3929579.1"/>
    <property type="molecule type" value="Genomic_DNA"/>
</dbReference>
<dbReference type="PANTHER" id="PTHR30629:SF2">
    <property type="entry name" value="PROPHAGE INTEGRASE INTS-RELATED"/>
    <property type="match status" value="1"/>
</dbReference>
<keyword evidence="2" id="KW-0229">DNA integration</keyword>
<dbReference type="PROSITE" id="PS51898">
    <property type="entry name" value="TYR_RECOMBINASE"/>
    <property type="match status" value="1"/>
</dbReference>
<dbReference type="InterPro" id="IPR050808">
    <property type="entry name" value="Phage_Integrase"/>
</dbReference>
<feature type="domain" description="Core-binding (CB)" evidence="7">
    <location>
        <begin position="73"/>
        <end position="156"/>
    </location>
</feature>
<evidence type="ECO:0000256" key="5">
    <source>
        <dbReference type="PROSITE-ProRule" id="PRU01248"/>
    </source>
</evidence>
<sequence length="373" mass="41653">MAKGRFGTVEQLPSGRWRAKYFHNGRRYSGPTTFLESADAWVWLSEQQVRIVHGKWRSPEHVAAEKLKIAAKVTFAEYAKAWLVSRRTRRGDLSPRTREDYERLLAQHINPALGKLPITSITADDVRRWYDALDPSTPTQRAHCYSLLATIMSSATSDGTISATPCTISGAGSVARAVHDVVPVKVTELNSIVEALPQRLRLLALLACWCALRFGELVELRRGDFDLSDEVIRVRRGVVRTKEGHVVKAPKSEVGSRDVPIPPHLVEGVRQHLQTISDSRDALLFPADHGGHLAPSTWNRWWYRAREAAGRPDLHLHDLRHSGLTWLAQAGATTKELMDVAGHSSSEAALRYQHVADGRRKELAARLSKMADV</sequence>
<proteinExistence type="inferred from homology"/>
<evidence type="ECO:0000259" key="6">
    <source>
        <dbReference type="PROSITE" id="PS51898"/>
    </source>
</evidence>
<reference evidence="9" key="4">
    <citation type="submission" date="2023-06" db="EMBL/GenBank/DDBJ databases">
        <authorList>
            <person name="Spilker T."/>
        </authorList>
    </citation>
    <scope>NUCLEOTIDE SEQUENCE</scope>
    <source>
        <strain evidence="9">FLAC1071</strain>
    </source>
</reference>
<dbReference type="AlphaFoldDB" id="A0A7U5MMI8"/>